<dbReference type="AlphaFoldDB" id="A0A9X2SZ17"/>
<protein>
    <submittedName>
        <fullName evidence="2">YceI family protein</fullName>
    </submittedName>
</protein>
<dbReference type="SMART" id="SM00867">
    <property type="entry name" value="YceI"/>
    <property type="match status" value="1"/>
</dbReference>
<organism evidence="2 3">
    <name type="scientific">Aquiflexum gelatinilyticum</name>
    <dbReference type="NCBI Taxonomy" id="2961943"/>
    <lineage>
        <taxon>Bacteria</taxon>
        <taxon>Pseudomonadati</taxon>
        <taxon>Bacteroidota</taxon>
        <taxon>Cytophagia</taxon>
        <taxon>Cytophagales</taxon>
        <taxon>Cyclobacteriaceae</taxon>
        <taxon>Aquiflexum</taxon>
    </lineage>
</organism>
<evidence type="ECO:0000259" key="1">
    <source>
        <dbReference type="SMART" id="SM00867"/>
    </source>
</evidence>
<sequence length="179" mass="19801">MKIYLILILLIVGSGLNLPSVSMKAKKDTSEISYSASHSLHDWTGVNKDVNAVIVLDDTGNTIQKVAVSAMVSGFDSQNSSRDSHALEVLESLKYPKVQFVSTSISQQNEELDVKGNLTFHGVTKPVQFKAIAKKKDKGLEVEGEIPVSLEAYNVERPSFMLVKTEDTIKINFHLEFYP</sequence>
<evidence type="ECO:0000313" key="2">
    <source>
        <dbReference type="EMBL" id="MCR9013431.1"/>
    </source>
</evidence>
<keyword evidence="3" id="KW-1185">Reference proteome</keyword>
<name>A0A9X2SZ17_9BACT</name>
<dbReference type="Proteomes" id="UP001142175">
    <property type="component" value="Unassembled WGS sequence"/>
</dbReference>
<comment type="caution">
    <text evidence="2">The sequence shown here is derived from an EMBL/GenBank/DDBJ whole genome shotgun (WGS) entry which is preliminary data.</text>
</comment>
<dbReference type="PANTHER" id="PTHR34406">
    <property type="entry name" value="PROTEIN YCEI"/>
    <property type="match status" value="1"/>
</dbReference>
<dbReference type="Gene3D" id="2.40.128.110">
    <property type="entry name" value="Lipid/polyisoprenoid-binding, YceI-like"/>
    <property type="match status" value="1"/>
</dbReference>
<dbReference type="RefSeq" id="WP_258421334.1">
    <property type="nucleotide sequence ID" value="NZ_JANSUY010000001.1"/>
</dbReference>
<gene>
    <name evidence="2" type="ORF">NU887_00220</name>
</gene>
<dbReference type="PANTHER" id="PTHR34406:SF1">
    <property type="entry name" value="PROTEIN YCEI"/>
    <property type="match status" value="1"/>
</dbReference>
<dbReference type="InterPro" id="IPR007372">
    <property type="entry name" value="Lipid/polyisoprenoid-bd_YceI"/>
</dbReference>
<reference evidence="2" key="1">
    <citation type="submission" date="2022-08" db="EMBL/GenBank/DDBJ databases">
        <authorList>
            <person name="Zhang D."/>
        </authorList>
    </citation>
    <scope>NUCLEOTIDE SEQUENCE</scope>
    <source>
        <strain evidence="2">XJ19-11</strain>
    </source>
</reference>
<dbReference type="Pfam" id="PF04264">
    <property type="entry name" value="YceI"/>
    <property type="match status" value="1"/>
</dbReference>
<accession>A0A9X2SZ17</accession>
<dbReference type="SUPFAM" id="SSF101874">
    <property type="entry name" value="YceI-like"/>
    <property type="match status" value="1"/>
</dbReference>
<dbReference type="InterPro" id="IPR036761">
    <property type="entry name" value="TTHA0802/YceI-like_sf"/>
</dbReference>
<feature type="domain" description="Lipid/polyisoprenoid-binding YceI-like" evidence="1">
    <location>
        <begin position="22"/>
        <end position="178"/>
    </location>
</feature>
<evidence type="ECO:0000313" key="3">
    <source>
        <dbReference type="Proteomes" id="UP001142175"/>
    </source>
</evidence>
<proteinExistence type="predicted"/>
<dbReference type="EMBL" id="JANSUY010000001">
    <property type="protein sequence ID" value="MCR9013431.1"/>
    <property type="molecule type" value="Genomic_DNA"/>
</dbReference>